<gene>
    <name evidence="7" type="ORF">GXW74_24035</name>
</gene>
<feature type="binding site" evidence="4">
    <location>
        <position position="57"/>
    </location>
    <ligand>
        <name>substrate</name>
    </ligand>
</feature>
<protein>
    <submittedName>
        <fullName evidence="7">Asparaginase</fullName>
    </submittedName>
</protein>
<proteinExistence type="inferred from homology"/>
<dbReference type="InterPro" id="IPR004550">
    <property type="entry name" value="AsnASE_II"/>
</dbReference>
<evidence type="ECO:0000256" key="1">
    <source>
        <dbReference type="ARBA" id="ARBA00010518"/>
    </source>
</evidence>
<dbReference type="Gene3D" id="3.40.50.1170">
    <property type="entry name" value="L-asparaginase, N-terminal domain"/>
    <property type="match status" value="1"/>
</dbReference>
<keyword evidence="8" id="KW-1185">Reference proteome</keyword>
<reference evidence="7" key="2">
    <citation type="journal article" date="2021" name="Syst. Appl. Microbiol.">
        <title>Roseomonas hellenica sp. nov., isolated from roots of wild-growing Alkanna tinctoria.</title>
        <authorList>
            <person name="Rat A."/>
            <person name="Naranjo H.D."/>
            <person name="Lebbe L."/>
            <person name="Cnockaert M."/>
            <person name="Krigas N."/>
            <person name="Grigoriadou K."/>
            <person name="Maloupa E."/>
            <person name="Willems A."/>
        </authorList>
    </citation>
    <scope>NUCLEOTIDE SEQUENCE</scope>
    <source>
        <strain evidence="7">LMG 31228</strain>
    </source>
</reference>
<evidence type="ECO:0000313" key="7">
    <source>
        <dbReference type="EMBL" id="MBR0683576.1"/>
    </source>
</evidence>
<dbReference type="PRINTS" id="PR00139">
    <property type="entry name" value="ASNGLNASE"/>
</dbReference>
<dbReference type="Pfam" id="PF00710">
    <property type="entry name" value="Asparaginase"/>
    <property type="match status" value="1"/>
</dbReference>
<evidence type="ECO:0000259" key="5">
    <source>
        <dbReference type="Pfam" id="PF00710"/>
    </source>
</evidence>
<dbReference type="GO" id="GO:0006528">
    <property type="term" value="P:asparagine metabolic process"/>
    <property type="evidence" value="ECO:0007669"/>
    <property type="project" value="InterPro"/>
</dbReference>
<evidence type="ECO:0000256" key="3">
    <source>
        <dbReference type="PIRSR" id="PIRSR001220-1"/>
    </source>
</evidence>
<dbReference type="InterPro" id="IPR006034">
    <property type="entry name" value="Asparaginase/glutaminase-like"/>
</dbReference>
<feature type="binding site" evidence="4">
    <location>
        <begin position="89"/>
        <end position="90"/>
    </location>
    <ligand>
        <name>substrate</name>
    </ligand>
</feature>
<dbReference type="CDD" id="cd08964">
    <property type="entry name" value="L-asparaginase_II"/>
    <property type="match status" value="1"/>
</dbReference>
<feature type="domain" description="L-asparaginase N-terminal" evidence="5">
    <location>
        <begin position="5"/>
        <end position="190"/>
    </location>
</feature>
<dbReference type="SFLD" id="SFLDS00057">
    <property type="entry name" value="Glutaminase/Asparaginase"/>
    <property type="match status" value="1"/>
</dbReference>
<reference evidence="7" key="1">
    <citation type="submission" date="2020-01" db="EMBL/GenBank/DDBJ databases">
        <authorList>
            <person name="Rat A."/>
        </authorList>
    </citation>
    <scope>NUCLEOTIDE SEQUENCE</scope>
    <source>
        <strain evidence="7">LMG 31228</strain>
    </source>
</reference>
<dbReference type="PIRSF" id="PIRSF500176">
    <property type="entry name" value="L_ASNase"/>
    <property type="match status" value="1"/>
</dbReference>
<dbReference type="FunFam" id="3.40.50.1170:FF:000001">
    <property type="entry name" value="L-asparaginase 2"/>
    <property type="match status" value="1"/>
</dbReference>
<dbReference type="PIRSF" id="PIRSF001220">
    <property type="entry name" value="L-ASNase_gatD"/>
    <property type="match status" value="1"/>
</dbReference>
<dbReference type="GO" id="GO:0004067">
    <property type="term" value="F:asparaginase activity"/>
    <property type="evidence" value="ECO:0007669"/>
    <property type="project" value="UniProtKB-UniRule"/>
</dbReference>
<dbReference type="InterPro" id="IPR037152">
    <property type="entry name" value="L-asparaginase_N_sf"/>
</dbReference>
<dbReference type="PANTHER" id="PTHR11707:SF28">
    <property type="entry name" value="60 KDA LYSOPHOSPHOLIPASE"/>
    <property type="match status" value="1"/>
</dbReference>
<organism evidence="7 8">
    <name type="scientific">Neoroseomonas eburnea</name>
    <dbReference type="NCBI Taxonomy" id="1346889"/>
    <lineage>
        <taxon>Bacteria</taxon>
        <taxon>Pseudomonadati</taxon>
        <taxon>Pseudomonadota</taxon>
        <taxon>Alphaproteobacteria</taxon>
        <taxon>Acetobacterales</taxon>
        <taxon>Acetobacteraceae</taxon>
        <taxon>Neoroseomonas</taxon>
    </lineage>
</organism>
<dbReference type="InterPro" id="IPR036152">
    <property type="entry name" value="Asp/glu_Ase-like_sf"/>
</dbReference>
<evidence type="ECO:0000259" key="6">
    <source>
        <dbReference type="Pfam" id="PF17763"/>
    </source>
</evidence>
<dbReference type="AlphaFoldDB" id="A0A9X9XIP0"/>
<name>A0A9X9XIP0_9PROT</name>
<feature type="active site" description="O-isoaspartyl threonine intermediate" evidence="3">
    <location>
        <position position="14"/>
    </location>
</feature>
<comment type="caution">
    <text evidence="7">The sequence shown here is derived from an EMBL/GenBank/DDBJ whole genome shotgun (WGS) entry which is preliminary data.</text>
</comment>
<evidence type="ECO:0000256" key="4">
    <source>
        <dbReference type="PIRSR" id="PIRSR001220-2"/>
    </source>
</evidence>
<dbReference type="SUPFAM" id="SSF53774">
    <property type="entry name" value="Glutaminase/Asparaginase"/>
    <property type="match status" value="1"/>
</dbReference>
<dbReference type="Gene3D" id="3.40.50.40">
    <property type="match status" value="1"/>
</dbReference>
<dbReference type="Pfam" id="PF17763">
    <property type="entry name" value="Asparaginase_C"/>
    <property type="match status" value="1"/>
</dbReference>
<keyword evidence="2" id="KW-0378">Hydrolase</keyword>
<dbReference type="InterPro" id="IPR040919">
    <property type="entry name" value="Asparaginase_C"/>
</dbReference>
<dbReference type="InterPro" id="IPR027474">
    <property type="entry name" value="L-asparaginase_N"/>
</dbReference>
<dbReference type="Proteomes" id="UP001138709">
    <property type="component" value="Unassembled WGS sequence"/>
</dbReference>
<sequence length="327" mass="32844">MSRKRLIVLSLGGTITMVPQAEGGIAPKLGAAELVASVPELAQVAGIEADSPARLPSPSLKPDHLVAVARRIEDAFAAGADGAVVIQGTDTIEESAFLLDLLVGGDKPVVITGAMRGADAPGADGPANLLAAARVAASEEARGLGTLAVLNYDIHAARFVQKTHTTLPSAFGSPMAGPIGAVAEGRTRLFARIGRLPVLPADGGPPRPVALLKWAMGDDGRLLGALPGLGYAGAVIEGMGAGHVPAEAAQALGELAARMPVVLASRAAAGPVFTRTYGYPGGEIDLIRRGLIPAGLLSGLKARLLLGLALRGGAGQAAAATAFAPYQ</sequence>
<dbReference type="PANTHER" id="PTHR11707">
    <property type="entry name" value="L-ASPARAGINASE"/>
    <property type="match status" value="1"/>
</dbReference>
<dbReference type="InterPro" id="IPR027473">
    <property type="entry name" value="L-asparaginase_C"/>
</dbReference>
<evidence type="ECO:0000256" key="2">
    <source>
        <dbReference type="ARBA" id="ARBA00022801"/>
    </source>
</evidence>
<dbReference type="EMBL" id="JAAEDL010000035">
    <property type="protein sequence ID" value="MBR0683576.1"/>
    <property type="molecule type" value="Genomic_DNA"/>
</dbReference>
<dbReference type="PROSITE" id="PS51732">
    <property type="entry name" value="ASN_GLN_ASE_3"/>
    <property type="match status" value="1"/>
</dbReference>
<evidence type="ECO:0000313" key="8">
    <source>
        <dbReference type="Proteomes" id="UP001138709"/>
    </source>
</evidence>
<dbReference type="SMART" id="SM00870">
    <property type="entry name" value="Asparaginase"/>
    <property type="match status" value="1"/>
</dbReference>
<dbReference type="RefSeq" id="WP_211849144.1">
    <property type="nucleotide sequence ID" value="NZ_JAAEDL010000035.1"/>
</dbReference>
<accession>A0A9X9XIP0</accession>
<comment type="similarity">
    <text evidence="1">Belongs to the asparaginase 1 family.</text>
</comment>
<feature type="domain" description="Asparaginase/glutaminase C-terminal" evidence="6">
    <location>
        <begin position="209"/>
        <end position="323"/>
    </location>
</feature>